<organism evidence="1 2">
    <name type="scientific">Candidatus Azambacteria bacterium GW2011_GWA1_44_9</name>
    <dbReference type="NCBI Taxonomy" id="1618610"/>
    <lineage>
        <taxon>Bacteria</taxon>
        <taxon>Candidatus Azamiibacteriota</taxon>
    </lineage>
</organism>
<comment type="caution">
    <text evidence="1">The sequence shown here is derived from an EMBL/GenBank/DDBJ whole genome shotgun (WGS) entry which is preliminary data.</text>
</comment>
<proteinExistence type="predicted"/>
<protein>
    <submittedName>
        <fullName evidence="1">Uncharacterized protein</fullName>
    </submittedName>
</protein>
<dbReference type="AlphaFoldDB" id="A0A0G1NBM3"/>
<dbReference type="EMBL" id="LCJQ01000007">
    <property type="protein sequence ID" value="KKT81584.1"/>
    <property type="molecule type" value="Genomic_DNA"/>
</dbReference>
<name>A0A0G1NBM3_9BACT</name>
<sequence length="91" mass="10380">MNFQELSQKYPVIEEFQVKKIKLSPLGIDILGQGSFYQDPTIAPVDGMIRTADLISGHRFLNLDLLKKFKAKIGKEKDLKDIDLIDRYPDG</sequence>
<evidence type="ECO:0000313" key="1">
    <source>
        <dbReference type="EMBL" id="KKT81584.1"/>
    </source>
</evidence>
<dbReference type="Proteomes" id="UP000034595">
    <property type="component" value="Unassembled WGS sequence"/>
</dbReference>
<gene>
    <name evidence="1" type="ORF">UW78_C0007G0006</name>
</gene>
<accession>A0A0G1NBM3</accession>
<evidence type="ECO:0000313" key="2">
    <source>
        <dbReference type="Proteomes" id="UP000034595"/>
    </source>
</evidence>
<reference evidence="1 2" key="1">
    <citation type="journal article" date="2015" name="Nature">
        <title>rRNA introns, odd ribosomes, and small enigmatic genomes across a large radiation of phyla.</title>
        <authorList>
            <person name="Brown C.T."/>
            <person name="Hug L.A."/>
            <person name="Thomas B.C."/>
            <person name="Sharon I."/>
            <person name="Castelle C.J."/>
            <person name="Singh A."/>
            <person name="Wilkins M.J."/>
            <person name="Williams K.H."/>
            <person name="Banfield J.F."/>
        </authorList>
    </citation>
    <scope>NUCLEOTIDE SEQUENCE [LARGE SCALE GENOMIC DNA]</scope>
</reference>